<evidence type="ECO:0000256" key="6">
    <source>
        <dbReference type="ARBA" id="ARBA00022840"/>
    </source>
</evidence>
<evidence type="ECO:0000256" key="1">
    <source>
        <dbReference type="ARBA" id="ARBA00004141"/>
    </source>
</evidence>
<evidence type="ECO:0000256" key="8">
    <source>
        <dbReference type="ARBA" id="ARBA00023136"/>
    </source>
</evidence>
<dbReference type="GO" id="GO:0090374">
    <property type="term" value="P:oligopeptide export from mitochondrion"/>
    <property type="evidence" value="ECO:0007669"/>
    <property type="project" value="TreeGrafter"/>
</dbReference>
<evidence type="ECO:0000313" key="13">
    <source>
        <dbReference type="EMBL" id="KAF0972870.1"/>
    </source>
</evidence>
<organism evidence="13 14">
    <name type="scientific">Naegleria fowleri</name>
    <name type="common">Brain eating amoeba</name>
    <dbReference type="NCBI Taxonomy" id="5763"/>
    <lineage>
        <taxon>Eukaryota</taxon>
        <taxon>Discoba</taxon>
        <taxon>Heterolobosea</taxon>
        <taxon>Tetramitia</taxon>
        <taxon>Eutetramitia</taxon>
        <taxon>Vahlkampfiidae</taxon>
        <taxon>Naegleria</taxon>
    </lineage>
</organism>
<dbReference type="PANTHER" id="PTHR43394">
    <property type="entry name" value="ATP-DEPENDENT PERMEASE MDL1, MITOCHONDRIAL"/>
    <property type="match status" value="1"/>
</dbReference>
<comment type="caution">
    <text evidence="13">The sequence shown here is derived from an EMBL/GenBank/DDBJ whole genome shotgun (WGS) entry which is preliminary data.</text>
</comment>
<feature type="compositionally biased region" description="Low complexity" evidence="9">
    <location>
        <begin position="1"/>
        <end position="16"/>
    </location>
</feature>
<dbReference type="VEuPathDB" id="AmoebaDB:FDP41_009119"/>
<evidence type="ECO:0000256" key="10">
    <source>
        <dbReference type="SAM" id="Phobius"/>
    </source>
</evidence>
<dbReference type="GeneID" id="68116336"/>
<keyword evidence="8 10" id="KW-0472">Membrane</keyword>
<dbReference type="Gene3D" id="3.40.50.300">
    <property type="entry name" value="P-loop containing nucleotide triphosphate hydrolases"/>
    <property type="match status" value="1"/>
</dbReference>
<evidence type="ECO:0000259" key="11">
    <source>
        <dbReference type="PROSITE" id="PS50893"/>
    </source>
</evidence>
<dbReference type="VEuPathDB" id="AmoebaDB:NF0026790"/>
<dbReference type="PROSITE" id="PS00211">
    <property type="entry name" value="ABC_TRANSPORTER_1"/>
    <property type="match status" value="1"/>
</dbReference>
<dbReference type="Proteomes" id="UP000444721">
    <property type="component" value="Unassembled WGS sequence"/>
</dbReference>
<dbReference type="OrthoDB" id="6500128at2759"/>
<dbReference type="Pfam" id="PF00664">
    <property type="entry name" value="ABC_membrane"/>
    <property type="match status" value="1"/>
</dbReference>
<evidence type="ECO:0000256" key="9">
    <source>
        <dbReference type="SAM" id="MobiDB-lite"/>
    </source>
</evidence>
<protein>
    <submittedName>
        <fullName evidence="13">Uncharacterized protein</fullName>
    </submittedName>
</protein>
<dbReference type="PANTHER" id="PTHR43394:SF27">
    <property type="entry name" value="ATP-DEPENDENT TRANSLOCASE ABCB1-LIKE"/>
    <property type="match status" value="1"/>
</dbReference>
<comment type="subcellular location">
    <subcellularLocation>
        <location evidence="1">Membrane</location>
        <topology evidence="1">Multi-pass membrane protein</topology>
    </subcellularLocation>
</comment>
<feature type="transmembrane region" description="Helical" evidence="10">
    <location>
        <begin position="99"/>
        <end position="123"/>
    </location>
</feature>
<comment type="similarity">
    <text evidence="2">Belongs to the ABC transporter superfamily. ABCB family. Multidrug resistance exporter (TC 3.A.1.201) subfamily.</text>
</comment>
<dbReference type="AlphaFoldDB" id="A0A6A5BFT6"/>
<reference evidence="13 14" key="1">
    <citation type="journal article" date="2019" name="Sci. Rep.">
        <title>Nanopore sequencing improves the draft genome of the human pathogenic amoeba Naegleria fowleri.</title>
        <authorList>
            <person name="Liechti N."/>
            <person name="Schurch N."/>
            <person name="Bruggmann R."/>
            <person name="Wittwer M."/>
        </authorList>
    </citation>
    <scope>NUCLEOTIDE SEQUENCE [LARGE SCALE GENOMIC DNA]</scope>
    <source>
        <strain evidence="13 14">ATCC 30894</strain>
    </source>
</reference>
<dbReference type="Pfam" id="PF00005">
    <property type="entry name" value="ABC_tran"/>
    <property type="match status" value="1"/>
</dbReference>
<dbReference type="VEuPathDB" id="AmoebaDB:NfTy_046070"/>
<dbReference type="InterPro" id="IPR011527">
    <property type="entry name" value="ABC1_TM_dom"/>
</dbReference>
<dbReference type="InterPro" id="IPR003439">
    <property type="entry name" value="ABC_transporter-like_ATP-bd"/>
</dbReference>
<evidence type="ECO:0000256" key="7">
    <source>
        <dbReference type="ARBA" id="ARBA00022989"/>
    </source>
</evidence>
<evidence type="ECO:0000256" key="4">
    <source>
        <dbReference type="ARBA" id="ARBA00022692"/>
    </source>
</evidence>
<accession>A0A6A5BFT6</accession>
<feature type="region of interest" description="Disordered" evidence="9">
    <location>
        <begin position="1"/>
        <end position="77"/>
    </location>
</feature>
<dbReference type="EMBL" id="VFQX01000066">
    <property type="protein sequence ID" value="KAF0972870.1"/>
    <property type="molecule type" value="Genomic_DNA"/>
</dbReference>
<evidence type="ECO:0000313" key="14">
    <source>
        <dbReference type="Proteomes" id="UP000444721"/>
    </source>
</evidence>
<feature type="domain" description="ABC transporter" evidence="11">
    <location>
        <begin position="428"/>
        <end position="666"/>
    </location>
</feature>
<feature type="compositionally biased region" description="Basic residues" evidence="9">
    <location>
        <begin position="52"/>
        <end position="64"/>
    </location>
</feature>
<keyword evidence="4 10" id="KW-0812">Transmembrane</keyword>
<proteinExistence type="inferred from homology"/>
<gene>
    <name evidence="13" type="ORF">FDP41_009119</name>
</gene>
<dbReference type="OMA" id="NTHTINL"/>
<dbReference type="PROSITE" id="PS50893">
    <property type="entry name" value="ABC_TRANSPORTER_2"/>
    <property type="match status" value="1"/>
</dbReference>
<dbReference type="SUPFAM" id="SSF90123">
    <property type="entry name" value="ABC transporter transmembrane region"/>
    <property type="match status" value="1"/>
</dbReference>
<dbReference type="CDD" id="cd03249">
    <property type="entry name" value="ABC_MTABC3_MDL1_MDL2"/>
    <property type="match status" value="1"/>
</dbReference>
<keyword evidence="14" id="KW-1185">Reference proteome</keyword>
<feature type="transmembrane region" description="Helical" evidence="10">
    <location>
        <begin position="366"/>
        <end position="390"/>
    </location>
</feature>
<feature type="transmembrane region" description="Helical" evidence="10">
    <location>
        <begin position="228"/>
        <end position="246"/>
    </location>
</feature>
<evidence type="ECO:0000256" key="3">
    <source>
        <dbReference type="ARBA" id="ARBA00022448"/>
    </source>
</evidence>
<keyword evidence="5" id="KW-0547">Nucleotide-binding</keyword>
<dbReference type="InterPro" id="IPR003593">
    <property type="entry name" value="AAA+_ATPase"/>
</dbReference>
<dbReference type="FunFam" id="3.40.50.300:FF:000205">
    <property type="entry name" value="ABC transporter B family member 4"/>
    <property type="match status" value="1"/>
</dbReference>
<dbReference type="SMART" id="SM00382">
    <property type="entry name" value="AAA"/>
    <property type="match status" value="1"/>
</dbReference>
<dbReference type="Gene3D" id="1.20.1560.10">
    <property type="entry name" value="ABC transporter type 1, transmembrane domain"/>
    <property type="match status" value="1"/>
</dbReference>
<keyword evidence="3" id="KW-0813">Transport</keyword>
<dbReference type="InterPro" id="IPR039421">
    <property type="entry name" value="Type_1_exporter"/>
</dbReference>
<dbReference type="GO" id="GO:0016887">
    <property type="term" value="F:ATP hydrolysis activity"/>
    <property type="evidence" value="ECO:0007669"/>
    <property type="project" value="InterPro"/>
</dbReference>
<sequence length="683" mass="74874">MTAEVEQPQQPTVVVEINGNNSNDNPSSQSVEEIQNKAITNTQQQQESNARRPSRNPFKRKKKQKEAESRPDEEVPDVREPNLKFKDAFTMYKIIGWNWILVFIGIIGAMGAGVIPLSFQFLIGDLINVFTPVRADGSLVPPQEMKDGVSKYASYFAIIAAGAAVANFLKDFFLNWASERIGMNVRGAYFDALTRQEMGFFDIKKIGALTVTLSEDVNRVQEIYSVKIATLFQNLTQFVIGLVLAFTSGWQMTFVMISTLPLMVGGVVILGGVIRSLTARINKANDHSAFIATEVMSSMRTVRSMAGEEKERARYGKDLRKMYLAGIGKSVAQGITFGALIGILWGTTALAFWYGGGLVVDKTMDVGAMLKVFGLSLFAIIGISQAGSFFPDFGKAMVSQKAILKIIKRVPAITFKGGKTLDVVKGNIRFENVDFIYPSRPNVTVLKDFSLEITPGQAVALVGPSGSGKSTIVGLVEKFYEPAKGKVYIDGVDISEIDPMWLHRNVGIVTQEPVLFATSIYNNIAYAVGEQNVTPQQVEEAARAANCHNFIMDLPQKYNTILGEKGVSLSGGQKQRIAIARALVQNPQILLLDEATSALDTESEALVQAALDHLMKGRTTICIAHRLSTVKNADKICVLAKGVLKETGTHDELMKIENGIYKGLAEKQMLFSHNEDLEDVMDI</sequence>
<evidence type="ECO:0000256" key="2">
    <source>
        <dbReference type="ARBA" id="ARBA00007577"/>
    </source>
</evidence>
<dbReference type="InterPro" id="IPR017871">
    <property type="entry name" value="ABC_transporter-like_CS"/>
</dbReference>
<feature type="transmembrane region" description="Helical" evidence="10">
    <location>
        <begin position="252"/>
        <end position="274"/>
    </location>
</feature>
<dbReference type="PROSITE" id="PS50929">
    <property type="entry name" value="ABC_TM1F"/>
    <property type="match status" value="1"/>
</dbReference>
<keyword evidence="6" id="KW-0067">ATP-binding</keyword>
<dbReference type="SUPFAM" id="SSF52540">
    <property type="entry name" value="P-loop containing nucleoside triphosphate hydrolases"/>
    <property type="match status" value="1"/>
</dbReference>
<feature type="compositionally biased region" description="Basic and acidic residues" evidence="9">
    <location>
        <begin position="65"/>
        <end position="77"/>
    </location>
</feature>
<evidence type="ECO:0000256" key="5">
    <source>
        <dbReference type="ARBA" id="ARBA00022741"/>
    </source>
</evidence>
<keyword evidence="7 10" id="KW-1133">Transmembrane helix</keyword>
<feature type="transmembrane region" description="Helical" evidence="10">
    <location>
        <begin position="330"/>
        <end position="354"/>
    </location>
</feature>
<feature type="compositionally biased region" description="Polar residues" evidence="9">
    <location>
        <begin position="18"/>
        <end position="48"/>
    </location>
</feature>
<dbReference type="GO" id="GO:0005524">
    <property type="term" value="F:ATP binding"/>
    <property type="evidence" value="ECO:0007669"/>
    <property type="project" value="UniProtKB-KW"/>
</dbReference>
<dbReference type="GO" id="GO:0005743">
    <property type="term" value="C:mitochondrial inner membrane"/>
    <property type="evidence" value="ECO:0007669"/>
    <property type="project" value="TreeGrafter"/>
</dbReference>
<name>A0A6A5BFT6_NAEFO</name>
<dbReference type="RefSeq" id="XP_044557584.1">
    <property type="nucleotide sequence ID" value="XM_044713045.1"/>
</dbReference>
<evidence type="ECO:0000259" key="12">
    <source>
        <dbReference type="PROSITE" id="PS50929"/>
    </source>
</evidence>
<dbReference type="CDD" id="cd18577">
    <property type="entry name" value="ABC_6TM_Pgp_ABCB1_D1_like"/>
    <property type="match status" value="1"/>
</dbReference>
<dbReference type="GO" id="GO:0015421">
    <property type="term" value="F:ABC-type oligopeptide transporter activity"/>
    <property type="evidence" value="ECO:0007669"/>
    <property type="project" value="TreeGrafter"/>
</dbReference>
<feature type="transmembrane region" description="Helical" evidence="10">
    <location>
        <begin position="152"/>
        <end position="173"/>
    </location>
</feature>
<feature type="domain" description="ABC transmembrane type-1" evidence="12">
    <location>
        <begin position="103"/>
        <end position="395"/>
    </location>
</feature>
<dbReference type="InterPro" id="IPR027417">
    <property type="entry name" value="P-loop_NTPase"/>
</dbReference>
<dbReference type="InterPro" id="IPR036640">
    <property type="entry name" value="ABC1_TM_sf"/>
</dbReference>